<sequence length="173" mass="20002">MEQNKKKLEFNIIKNDPTDGHKGYGIGSLSLENITPVMIDVDEGEVWIELQAMHARSKTERSVKYLKTLEELKEDYPIEDLKKYWIIWVAVDRKVEGPYYAGLGACELYINRPARRGFKSMPQHVNHMDKAMKGKIVVDSMDDKSRLALADFLQKHDEGMWERSSDELKQALS</sequence>
<dbReference type="InterPro" id="IPR014852">
    <property type="entry name" value="YwhD"/>
</dbReference>
<keyword evidence="2" id="KW-1185">Reference proteome</keyword>
<comment type="caution">
    <text evidence="1">The sequence shown here is derived from an EMBL/GenBank/DDBJ whole genome shotgun (WGS) entry which is preliminary data.</text>
</comment>
<organism evidence="1 2">
    <name type="scientific">Lederbergia graminis</name>
    <dbReference type="NCBI Taxonomy" id="735518"/>
    <lineage>
        <taxon>Bacteria</taxon>
        <taxon>Bacillati</taxon>
        <taxon>Bacillota</taxon>
        <taxon>Bacilli</taxon>
        <taxon>Bacillales</taxon>
        <taxon>Bacillaceae</taxon>
        <taxon>Lederbergia</taxon>
    </lineage>
</organism>
<name>A0ABW0LKR2_9BACI</name>
<evidence type="ECO:0000313" key="2">
    <source>
        <dbReference type="Proteomes" id="UP001596147"/>
    </source>
</evidence>
<dbReference type="RefSeq" id="WP_382354610.1">
    <property type="nucleotide sequence ID" value="NZ_JBHSMC010000027.1"/>
</dbReference>
<reference evidence="2" key="1">
    <citation type="journal article" date="2019" name="Int. J. Syst. Evol. Microbiol.">
        <title>The Global Catalogue of Microorganisms (GCM) 10K type strain sequencing project: providing services to taxonomists for standard genome sequencing and annotation.</title>
        <authorList>
            <consortium name="The Broad Institute Genomics Platform"/>
            <consortium name="The Broad Institute Genome Sequencing Center for Infectious Disease"/>
            <person name="Wu L."/>
            <person name="Ma J."/>
        </authorList>
    </citation>
    <scope>NUCLEOTIDE SEQUENCE [LARGE SCALE GENOMIC DNA]</scope>
    <source>
        <strain evidence="2">CGMCC 1.12237</strain>
    </source>
</reference>
<accession>A0ABW0LKR2</accession>
<proteinExistence type="predicted"/>
<protein>
    <submittedName>
        <fullName evidence="1">YwhD family protein</fullName>
    </submittedName>
</protein>
<dbReference type="Pfam" id="PF08741">
    <property type="entry name" value="YwhD"/>
    <property type="match status" value="1"/>
</dbReference>
<evidence type="ECO:0000313" key="1">
    <source>
        <dbReference type="EMBL" id="MFC5466489.1"/>
    </source>
</evidence>
<gene>
    <name evidence="1" type="ORF">ACFPM4_17340</name>
</gene>
<dbReference type="EMBL" id="JBHSMC010000027">
    <property type="protein sequence ID" value="MFC5466489.1"/>
    <property type="molecule type" value="Genomic_DNA"/>
</dbReference>
<dbReference type="Proteomes" id="UP001596147">
    <property type="component" value="Unassembled WGS sequence"/>
</dbReference>